<dbReference type="Pfam" id="PF05140">
    <property type="entry name" value="ResB"/>
    <property type="match status" value="1"/>
</dbReference>
<feature type="transmembrane region" description="Helical" evidence="6">
    <location>
        <begin position="60"/>
        <end position="85"/>
    </location>
</feature>
<accession>I7FKG4</accession>
<dbReference type="OrthoDB" id="5395776at2"/>
<evidence type="ECO:0000256" key="2">
    <source>
        <dbReference type="ARBA" id="ARBA00022692"/>
    </source>
</evidence>
<protein>
    <submittedName>
        <fullName evidence="8">ResB-like family cytochrome c biogenesis protein</fullName>
    </submittedName>
</protein>
<dbReference type="InParanoid" id="I7FKG4"/>
<organism evidence="8 9">
    <name type="scientific">Geobacter sulfurreducens (strain ATCC 51573 / DSM 12127 / PCA)</name>
    <dbReference type="NCBI Taxonomy" id="243231"/>
    <lineage>
        <taxon>Bacteria</taxon>
        <taxon>Pseudomonadati</taxon>
        <taxon>Thermodesulfobacteriota</taxon>
        <taxon>Desulfuromonadia</taxon>
        <taxon>Geobacterales</taxon>
        <taxon>Geobacteraceae</taxon>
        <taxon>Geobacter</taxon>
    </lineage>
</organism>
<dbReference type="eggNOG" id="COG1333">
    <property type="taxonomic scope" value="Bacteria"/>
</dbReference>
<dbReference type="PANTHER" id="PTHR31566">
    <property type="entry name" value="CYTOCHROME C BIOGENESIS PROTEIN CCS1, CHLOROPLASTIC"/>
    <property type="match status" value="1"/>
</dbReference>
<sequence length="435" mass="48588">MDIRRFFLSRTTVITLIALLLAAVVAASLVPQAFLATPDQMVTWHRAYPSLVPLAGVLGLHHVFTTPWFAGILLLALVSLTLSTAEQCRSAWRKTFAPAPPVDEGRTVQFGREELTARLRRRGYLPVASGETLRFVKHPWGHWGNAFLHGGMVAVIAASLLIALTQQRGSLAMFEGEVFYPTDPWSVEERGLLAGRLELPEPVRLDRVRLTFRPNNKVRQIASDLSFLPPGAPEHRATVEVNAMVNRRGIVVYQSTDAGDAFSVEFTDPAGRSEIFRLPINHPESLAEAGYNDFRFPWNPLKLQAKYYVDAESKRIDSERPLLVLRMMDDERETGRVSLTPGATGTLGEYRVRLAGVQRWTTIIFVKLTGMSGVFLGFFLIILGAALTFCTPPRELAATPRAPGWRVAWRTTRFGDFYRDEGEALLRELEGKGQF</sequence>
<proteinExistence type="predicted"/>
<reference evidence="8 9" key="2">
    <citation type="journal article" date="2012" name="BMC Genomics">
        <title>Comparative genomic analysis of Geobacter sulfurreducens KN400, a strain with enhanced capacity for extracellular electron transfer and electricity production.</title>
        <authorList>
            <person name="Butler J.E."/>
            <person name="Young N.D."/>
            <person name="Aklujkar M."/>
            <person name="Lovley D.R."/>
        </authorList>
    </citation>
    <scope>NUCLEOTIDE SEQUENCE [LARGE SCALE GENOMIC DNA]</scope>
    <source>
        <strain evidence="9">ATCC 51573 / DSM 12127 / PCA</strain>
    </source>
</reference>
<dbReference type="EnsemblBacteria" id="AFP20506">
    <property type="protein sequence ID" value="AFP20506"/>
    <property type="gene ID" value="GSU3614"/>
</dbReference>
<dbReference type="AlphaFoldDB" id="I7FKG4"/>
<gene>
    <name evidence="8" type="ordered locus">GSU3614</name>
</gene>
<evidence type="ECO:0000256" key="5">
    <source>
        <dbReference type="ARBA" id="ARBA00023136"/>
    </source>
</evidence>
<evidence type="ECO:0000259" key="7">
    <source>
        <dbReference type="Pfam" id="PF05140"/>
    </source>
</evidence>
<dbReference type="Proteomes" id="UP000000577">
    <property type="component" value="Chromosome"/>
</dbReference>
<keyword evidence="5 6" id="KW-0472">Membrane</keyword>
<feature type="transmembrane region" description="Helical" evidence="6">
    <location>
        <begin position="368"/>
        <end position="391"/>
    </location>
</feature>
<dbReference type="GO" id="GO:0016020">
    <property type="term" value="C:membrane"/>
    <property type="evidence" value="ECO:0007669"/>
    <property type="project" value="UniProtKB-SubCell"/>
</dbReference>
<dbReference type="InterPro" id="IPR007816">
    <property type="entry name" value="ResB-like_domain"/>
</dbReference>
<dbReference type="RefSeq" id="WP_010943510.1">
    <property type="nucleotide sequence ID" value="NC_002939.5"/>
</dbReference>
<keyword evidence="4 6" id="KW-1133">Transmembrane helix</keyword>
<dbReference type="GO" id="GO:0017004">
    <property type="term" value="P:cytochrome complex assembly"/>
    <property type="evidence" value="ECO:0007669"/>
    <property type="project" value="UniProtKB-KW"/>
</dbReference>
<comment type="subcellular location">
    <subcellularLocation>
        <location evidence="1">Membrane</location>
        <topology evidence="1">Multi-pass membrane protein</topology>
    </subcellularLocation>
</comment>
<feature type="domain" description="ResB-like" evidence="7">
    <location>
        <begin position="10"/>
        <end position="284"/>
    </location>
</feature>
<feature type="transmembrane region" description="Helical" evidence="6">
    <location>
        <begin position="143"/>
        <end position="164"/>
    </location>
</feature>
<keyword evidence="9" id="KW-1185">Reference proteome</keyword>
<dbReference type="STRING" id="243231.GSU3614"/>
<dbReference type="KEGG" id="gsu:GSU3614"/>
<dbReference type="InterPro" id="IPR023494">
    <property type="entry name" value="Cyt_c_bgen_Ccs1/CcsB/ResB"/>
</dbReference>
<evidence type="ECO:0000313" key="8">
    <source>
        <dbReference type="EMBL" id="AFP20506.1"/>
    </source>
</evidence>
<evidence type="ECO:0000256" key="6">
    <source>
        <dbReference type="SAM" id="Phobius"/>
    </source>
</evidence>
<name>I7FKG4_GEOSL</name>
<reference evidence="8 9" key="1">
    <citation type="journal article" date="2003" name="Science">
        <title>Genome of Geobacter sulfurreducens: metal reduction in subsurface environments.</title>
        <authorList>
            <person name="Methe B.A."/>
            <person name="Nelson K.E."/>
            <person name="Eisen J.A."/>
            <person name="Paulsen I.T."/>
            <person name="Nelson W."/>
            <person name="Heidelberg J.F."/>
            <person name="Wu D."/>
            <person name="Wu M."/>
            <person name="Ward N."/>
            <person name="Beanan M.J."/>
            <person name="Dodson R.J."/>
            <person name="Madupu R."/>
            <person name="Brinkac L.M."/>
            <person name="Daugherty S.C."/>
            <person name="DeBoy R.T."/>
            <person name="Durkin A.S."/>
            <person name="Gwinn M."/>
            <person name="Kolonay J.F."/>
            <person name="Sullivan S.A."/>
            <person name="Haft D.H."/>
            <person name="Selengut J."/>
            <person name="Davidsen T.M."/>
            <person name="Zafar N."/>
            <person name="White O."/>
            <person name="Tran B."/>
            <person name="Romero C."/>
            <person name="Forberger H.A."/>
            <person name="Weidman J."/>
            <person name="Khouri H."/>
            <person name="Feldblyum T.V."/>
            <person name="Utterback T.R."/>
            <person name="Van Aken S.E."/>
            <person name="Lovley D.R."/>
            <person name="Fraser C.M."/>
        </authorList>
    </citation>
    <scope>NUCLEOTIDE SEQUENCE [LARGE SCALE GENOMIC DNA]</scope>
    <source>
        <strain evidence="9">ATCC 51573 / DSM 12127 / PCA</strain>
    </source>
</reference>
<evidence type="ECO:0000256" key="4">
    <source>
        <dbReference type="ARBA" id="ARBA00022989"/>
    </source>
</evidence>
<evidence type="ECO:0000313" key="9">
    <source>
        <dbReference type="Proteomes" id="UP000000577"/>
    </source>
</evidence>
<keyword evidence="2 6" id="KW-0812">Transmembrane</keyword>
<dbReference type="EMBL" id="AE017180">
    <property type="protein sequence ID" value="AFP20506.1"/>
    <property type="molecule type" value="Genomic_DNA"/>
</dbReference>
<evidence type="ECO:0000256" key="1">
    <source>
        <dbReference type="ARBA" id="ARBA00004141"/>
    </source>
</evidence>
<dbReference type="HOGENOM" id="CLU_612182_0_0_7"/>
<dbReference type="PANTHER" id="PTHR31566:SF0">
    <property type="entry name" value="CYTOCHROME C BIOGENESIS PROTEIN CCS1, CHLOROPLASTIC"/>
    <property type="match status" value="1"/>
</dbReference>
<keyword evidence="3" id="KW-0201">Cytochrome c-type biogenesis</keyword>
<evidence type="ECO:0000256" key="3">
    <source>
        <dbReference type="ARBA" id="ARBA00022748"/>
    </source>
</evidence>